<evidence type="ECO:0000313" key="3">
    <source>
        <dbReference type="Proteomes" id="UP000013200"/>
    </source>
</evidence>
<dbReference type="EMBL" id="APSA01000007">
    <property type="protein sequence ID" value="ENX37193.1"/>
    <property type="molecule type" value="Genomic_DNA"/>
</dbReference>
<dbReference type="HOGENOM" id="CLU_127166_0_0_6"/>
<keyword evidence="3" id="KW-1185">Reference proteome</keyword>
<dbReference type="Pfam" id="PF13827">
    <property type="entry name" value="DUF4189"/>
    <property type="match status" value="1"/>
</dbReference>
<reference evidence="2 3" key="1">
    <citation type="submission" date="2013-02" db="EMBL/GenBank/DDBJ databases">
        <title>The Genome Sequence of Acinetobacter sp. NIPH 3623.</title>
        <authorList>
            <consortium name="The Broad Institute Genome Sequencing Platform"/>
            <consortium name="The Broad Institute Genome Sequencing Center for Infectious Disease"/>
            <person name="Cerqueira G."/>
            <person name="Feldgarden M."/>
            <person name="Courvalin P."/>
            <person name="Perichon B."/>
            <person name="Grillot-Courvalin C."/>
            <person name="Clermont D."/>
            <person name="Rocha E."/>
            <person name="Yoon E.-J."/>
            <person name="Nemec A."/>
            <person name="Walker B."/>
            <person name="Young S.K."/>
            <person name="Zeng Q."/>
            <person name="Gargeya S."/>
            <person name="Fitzgerald M."/>
            <person name="Haas B."/>
            <person name="Abouelleil A."/>
            <person name="Alvarado L."/>
            <person name="Arachchi H.M."/>
            <person name="Berlin A.M."/>
            <person name="Chapman S.B."/>
            <person name="Dewar J."/>
            <person name="Goldberg J."/>
            <person name="Griggs A."/>
            <person name="Gujja S."/>
            <person name="Hansen M."/>
            <person name="Howarth C."/>
            <person name="Imamovic A."/>
            <person name="Larimer J."/>
            <person name="McCowan C."/>
            <person name="Murphy C."/>
            <person name="Neiman D."/>
            <person name="Pearson M."/>
            <person name="Priest M."/>
            <person name="Roberts A."/>
            <person name="Saif S."/>
            <person name="Shea T."/>
            <person name="Sisk P."/>
            <person name="Sykes S."/>
            <person name="Wortman J."/>
            <person name="Nusbaum C."/>
            <person name="Birren B."/>
        </authorList>
    </citation>
    <scope>NUCLEOTIDE SEQUENCE [LARGE SCALE GENOMIC DNA]</scope>
    <source>
        <strain evidence="2 3">NIPH 3623</strain>
    </source>
</reference>
<dbReference type="AlphaFoldDB" id="N9PUR1"/>
<dbReference type="InterPro" id="IPR025240">
    <property type="entry name" value="DUF4189"/>
</dbReference>
<evidence type="ECO:0000313" key="2">
    <source>
        <dbReference type="EMBL" id="ENX37193.1"/>
    </source>
</evidence>
<gene>
    <name evidence="2" type="ORF">F888_02529</name>
</gene>
<sequence>MFVQLHNSGRGVKREFEMNKYLRQLMWLGLGLFALNAHTNVQACPSGIPVANNLGCIPPNDPLSPYYQGSGAVQQAAPQLPLQPTGYWVKTWGAIAPSPKGGVLGTAVGADSKAEAERLALADCKKKGGQSCEVELAYHNQCSVMVTGKTNYRLASAGSIPEASQLGIQTCKKWGDTNCRVYYSACTEPRFVKY</sequence>
<dbReference type="Proteomes" id="UP000013200">
    <property type="component" value="Unassembled WGS sequence"/>
</dbReference>
<accession>N9PUR1</accession>
<comment type="caution">
    <text evidence="2">The sequence shown here is derived from an EMBL/GenBank/DDBJ whole genome shotgun (WGS) entry which is preliminary data.</text>
</comment>
<evidence type="ECO:0000259" key="1">
    <source>
        <dbReference type="Pfam" id="PF13827"/>
    </source>
</evidence>
<name>N9PUR1_9GAMM</name>
<organism evidence="2 3">
    <name type="scientific">Acinetobacter courvalinii</name>
    <dbReference type="NCBI Taxonomy" id="280147"/>
    <lineage>
        <taxon>Bacteria</taxon>
        <taxon>Pseudomonadati</taxon>
        <taxon>Pseudomonadota</taxon>
        <taxon>Gammaproteobacteria</taxon>
        <taxon>Moraxellales</taxon>
        <taxon>Moraxellaceae</taxon>
        <taxon>Acinetobacter</taxon>
    </lineage>
</organism>
<dbReference type="PATRIC" id="fig|1217698.3.peg.2465"/>
<protein>
    <recommendedName>
        <fullName evidence="1">DUF4189 domain-containing protein</fullName>
    </recommendedName>
</protein>
<proteinExistence type="predicted"/>
<feature type="domain" description="DUF4189" evidence="1">
    <location>
        <begin position="92"/>
        <end position="186"/>
    </location>
</feature>